<dbReference type="AlphaFoldDB" id="A0A2K2G6J3"/>
<dbReference type="EMBL" id="LYMM01000002">
    <property type="protein sequence ID" value="PNU06598.1"/>
    <property type="molecule type" value="Genomic_DNA"/>
</dbReference>
<gene>
    <name evidence="2" type="ORF">A8V01_02345</name>
</gene>
<dbReference type="GO" id="GO:0016853">
    <property type="term" value="F:isomerase activity"/>
    <property type="evidence" value="ECO:0007669"/>
    <property type="project" value="UniProtKB-KW"/>
</dbReference>
<proteinExistence type="predicted"/>
<sequence length="295" mass="32323">MNIKDIELCASYWTVAGNTFPGDGSEISPFPLRDRAEACGRTGWKGMGFVLADMKATIQQIGLADVRSIFADNGIRHVELEFLVEWQHTDARGIAAETAFSEMLDLCSKLDAKKIKLGGGVLEEGEPDIPMMRDAFGKLCERAAPLGIDLVVEFLPFAQINTIDRAIAMTDIAGITNGGMLVDNWHIDRGGMTAEDIRKIPPHLLKAVELDDAGPEVVDSFFNDSTHYRRLCGEGVIDIPAQIQAILDVGYTGYWGVEVISAEHRKLSLEDAARRAFDTTMAQFETVTFPQSVTA</sequence>
<dbReference type="RefSeq" id="WP_103094544.1">
    <property type="nucleotide sequence ID" value="NZ_LYMM01000002.1"/>
</dbReference>
<organism evidence="2 3">
    <name type="scientific">Novosphingobium guangzhouense</name>
    <dbReference type="NCBI Taxonomy" id="1850347"/>
    <lineage>
        <taxon>Bacteria</taxon>
        <taxon>Pseudomonadati</taxon>
        <taxon>Pseudomonadota</taxon>
        <taxon>Alphaproteobacteria</taxon>
        <taxon>Sphingomonadales</taxon>
        <taxon>Sphingomonadaceae</taxon>
        <taxon>Novosphingobium</taxon>
    </lineage>
</organism>
<name>A0A2K2G6J3_9SPHN</name>
<keyword evidence="3" id="KW-1185">Reference proteome</keyword>
<dbReference type="PANTHER" id="PTHR12110">
    <property type="entry name" value="HYDROXYPYRUVATE ISOMERASE"/>
    <property type="match status" value="1"/>
</dbReference>
<feature type="domain" description="Xylose isomerase-like TIM barrel" evidence="1">
    <location>
        <begin position="41"/>
        <end position="273"/>
    </location>
</feature>
<dbReference type="InterPro" id="IPR036237">
    <property type="entry name" value="Xyl_isomerase-like_sf"/>
</dbReference>
<keyword evidence="2" id="KW-0413">Isomerase</keyword>
<dbReference type="InterPro" id="IPR013022">
    <property type="entry name" value="Xyl_isomerase-like_TIM-brl"/>
</dbReference>
<accession>A0A2K2G6J3</accession>
<dbReference type="Pfam" id="PF01261">
    <property type="entry name" value="AP_endonuc_2"/>
    <property type="match status" value="1"/>
</dbReference>
<dbReference type="SUPFAM" id="SSF51658">
    <property type="entry name" value="Xylose isomerase-like"/>
    <property type="match status" value="1"/>
</dbReference>
<dbReference type="InterPro" id="IPR050312">
    <property type="entry name" value="IolE/XylAMocC-like"/>
</dbReference>
<evidence type="ECO:0000259" key="1">
    <source>
        <dbReference type="Pfam" id="PF01261"/>
    </source>
</evidence>
<dbReference type="Proteomes" id="UP000236327">
    <property type="component" value="Unassembled WGS sequence"/>
</dbReference>
<dbReference type="Gene3D" id="3.20.20.150">
    <property type="entry name" value="Divalent-metal-dependent TIM barrel enzymes"/>
    <property type="match status" value="1"/>
</dbReference>
<comment type="caution">
    <text evidence="2">The sequence shown here is derived from an EMBL/GenBank/DDBJ whole genome shotgun (WGS) entry which is preliminary data.</text>
</comment>
<dbReference type="PANTHER" id="PTHR12110:SF48">
    <property type="entry name" value="BLL3656 PROTEIN"/>
    <property type="match status" value="1"/>
</dbReference>
<evidence type="ECO:0000313" key="3">
    <source>
        <dbReference type="Proteomes" id="UP000236327"/>
    </source>
</evidence>
<dbReference type="OrthoDB" id="7507692at2"/>
<evidence type="ECO:0000313" key="2">
    <source>
        <dbReference type="EMBL" id="PNU06598.1"/>
    </source>
</evidence>
<reference evidence="2 3" key="1">
    <citation type="submission" date="2016-05" db="EMBL/GenBank/DDBJ databases">
        <title>Complete genome sequence of Novosphingobium guangzhouense SA925(T).</title>
        <authorList>
            <person name="Sha S."/>
        </authorList>
    </citation>
    <scope>NUCLEOTIDE SEQUENCE [LARGE SCALE GENOMIC DNA]</scope>
    <source>
        <strain evidence="2 3">SA925</strain>
    </source>
</reference>
<protein>
    <submittedName>
        <fullName evidence="2">Xylose isomerase</fullName>
    </submittedName>
</protein>